<comment type="caution">
    <text evidence="2">The sequence shown here is derived from an EMBL/GenBank/DDBJ whole genome shotgun (WGS) entry which is preliminary data.</text>
</comment>
<dbReference type="OrthoDB" id="9886484at2"/>
<gene>
    <name evidence="2" type="ORF">TCEL_00438</name>
</gene>
<reference evidence="2" key="1">
    <citation type="submission" date="2013-03" db="EMBL/GenBank/DDBJ databases">
        <title>Draft genome sequence of the hydrogen-ethanol-producing anaerobic alkalithermophilic Caloramator celere.</title>
        <authorList>
            <person name="Ciranna A."/>
            <person name="Larjo A."/>
            <person name="Kivisto A."/>
            <person name="Santala V."/>
            <person name="Roos C."/>
            <person name="Karp M."/>
        </authorList>
    </citation>
    <scope>NUCLEOTIDE SEQUENCE [LARGE SCALE GENOMIC DNA]</scope>
    <source>
        <strain evidence="2">DSM 8682</strain>
    </source>
</reference>
<evidence type="ECO:0000256" key="1">
    <source>
        <dbReference type="SAM" id="Coils"/>
    </source>
</evidence>
<sequence length="64" mass="7279">MLQKNARQNVEESVQNLQNTLNSLRQAASTVENQNTKAQIEQQIQNLQNTLNACQNIANTLRQQ</sequence>
<keyword evidence="1" id="KW-0175">Coiled coil</keyword>
<dbReference type="Proteomes" id="UP000014923">
    <property type="component" value="Unassembled WGS sequence"/>
</dbReference>
<dbReference type="RefSeq" id="WP_018662427.1">
    <property type="nucleotide sequence ID" value="NZ_HF952018.1"/>
</dbReference>
<protein>
    <submittedName>
        <fullName evidence="2">Uncharacterized protein</fullName>
    </submittedName>
</protein>
<dbReference type="HOGENOM" id="CLU_2866342_0_0_9"/>
<proteinExistence type="predicted"/>
<accession>R7RQ95</accession>
<keyword evidence="3" id="KW-1185">Reference proteome</keyword>
<name>R7RQ95_9CLOT</name>
<feature type="coiled-coil region" evidence="1">
    <location>
        <begin position="7"/>
        <end position="64"/>
    </location>
</feature>
<dbReference type="EMBL" id="CAVN010000097">
    <property type="protein sequence ID" value="CDF58392.1"/>
    <property type="molecule type" value="Genomic_DNA"/>
</dbReference>
<dbReference type="AlphaFoldDB" id="R7RQ95"/>
<dbReference type="eggNOG" id="ENOG5034AGW">
    <property type="taxonomic scope" value="Bacteria"/>
</dbReference>
<evidence type="ECO:0000313" key="2">
    <source>
        <dbReference type="EMBL" id="CDF58392.1"/>
    </source>
</evidence>
<evidence type="ECO:0000313" key="3">
    <source>
        <dbReference type="Proteomes" id="UP000014923"/>
    </source>
</evidence>
<organism evidence="2 3">
    <name type="scientific">Thermobrachium celere DSM 8682</name>
    <dbReference type="NCBI Taxonomy" id="941824"/>
    <lineage>
        <taxon>Bacteria</taxon>
        <taxon>Bacillati</taxon>
        <taxon>Bacillota</taxon>
        <taxon>Clostridia</taxon>
        <taxon>Eubacteriales</taxon>
        <taxon>Clostridiaceae</taxon>
        <taxon>Thermobrachium</taxon>
    </lineage>
</organism>